<accession>G5IYE8</accession>
<dbReference type="Pfam" id="PF12796">
    <property type="entry name" value="Ank_2"/>
    <property type="match status" value="2"/>
</dbReference>
<gene>
    <name evidence="4" type="ORF">CWATWH0003_0300</name>
</gene>
<keyword evidence="1" id="KW-0677">Repeat</keyword>
<keyword evidence="2 3" id="KW-0040">ANK repeat</keyword>
<reference evidence="4 5" key="1">
    <citation type="journal article" date="2011" name="Front. Microbiol.">
        <title>Two Strains of Crocosphaera watsonii with Highly Conserved Genomes are Distinguished by Strain-Specific Features.</title>
        <authorList>
            <person name="Bench S.R."/>
            <person name="Ilikchyan I.N."/>
            <person name="Tripp H.J."/>
            <person name="Zehr J.P."/>
        </authorList>
    </citation>
    <scope>NUCLEOTIDE SEQUENCE [LARGE SCALE GENOMIC DNA]</scope>
    <source>
        <strain evidence="4 5">WH 0003</strain>
    </source>
</reference>
<dbReference type="GeneID" id="88764249"/>
<name>G5IYE8_CROWT</name>
<dbReference type="InterPro" id="IPR036770">
    <property type="entry name" value="Ankyrin_rpt-contain_sf"/>
</dbReference>
<dbReference type="Pfam" id="PF13637">
    <property type="entry name" value="Ank_4"/>
    <property type="match status" value="2"/>
</dbReference>
<evidence type="ECO:0000256" key="2">
    <source>
        <dbReference type="ARBA" id="ARBA00023043"/>
    </source>
</evidence>
<dbReference type="PROSITE" id="PS50088">
    <property type="entry name" value="ANK_REPEAT"/>
    <property type="match status" value="5"/>
</dbReference>
<feature type="repeat" description="ANK" evidence="3">
    <location>
        <begin position="266"/>
        <end position="294"/>
    </location>
</feature>
<dbReference type="Gene3D" id="1.25.40.20">
    <property type="entry name" value="Ankyrin repeat-containing domain"/>
    <property type="match status" value="2"/>
</dbReference>
<dbReference type="SUPFAM" id="SSF48403">
    <property type="entry name" value="Ankyrin repeat"/>
    <property type="match status" value="1"/>
</dbReference>
<evidence type="ECO:0000256" key="3">
    <source>
        <dbReference type="PROSITE-ProRule" id="PRU00023"/>
    </source>
</evidence>
<dbReference type="PANTHER" id="PTHR24198:SF165">
    <property type="entry name" value="ANKYRIN REPEAT-CONTAINING PROTEIN-RELATED"/>
    <property type="match status" value="1"/>
</dbReference>
<feature type="repeat" description="ANK" evidence="3">
    <location>
        <begin position="232"/>
        <end position="265"/>
    </location>
</feature>
<feature type="repeat" description="ANK" evidence="3">
    <location>
        <begin position="199"/>
        <end position="231"/>
    </location>
</feature>
<dbReference type="InterPro" id="IPR002110">
    <property type="entry name" value="Ankyrin_rpt"/>
</dbReference>
<comment type="caution">
    <text evidence="4">The sequence shown here is derived from an EMBL/GenBank/DDBJ whole genome shotgun (WGS) entry which is preliminary data.</text>
</comment>
<protein>
    <submittedName>
        <fullName evidence="4">Uncharacterized protein</fullName>
    </submittedName>
</protein>
<dbReference type="PANTHER" id="PTHR24198">
    <property type="entry name" value="ANKYRIN REPEAT AND PROTEIN KINASE DOMAIN-CONTAINING PROTEIN"/>
    <property type="match status" value="1"/>
</dbReference>
<evidence type="ECO:0000313" key="4">
    <source>
        <dbReference type="EMBL" id="EHJ15059.1"/>
    </source>
</evidence>
<dbReference type="PROSITE" id="PS50297">
    <property type="entry name" value="ANK_REP_REGION"/>
    <property type="match status" value="5"/>
</dbReference>
<sequence>MADKNLEKLLLAIENNDLKKIRELIAADLEVVERRTVRGERPLESAIESENTTIIKELIEAGAHPDYGGWTTPLDAAVRTGNIYIVNLLLEVGANPNLIVAGNLPLTTAASYGYLDIVKLLVKSDANVNLFDNNTGTTLGMAILNGNYNVFNYLAPLTSTELRIWAETYTLFTSVWDENVKAINFLAQSGVDINQVFEDDYTPLIYAVRKSQISSVQVLLKWKADVNSRNKKGKTALMYAVEDNKNLEKVLLLIEAGAKINTKDNDGNTALSLAIEAGNSEIIKLLIEAGAKQY</sequence>
<proteinExistence type="predicted"/>
<organism evidence="4 5">
    <name type="scientific">Crocosphaera watsonii WH 0003</name>
    <dbReference type="NCBI Taxonomy" id="423471"/>
    <lineage>
        <taxon>Bacteria</taxon>
        <taxon>Bacillati</taxon>
        <taxon>Cyanobacteriota</taxon>
        <taxon>Cyanophyceae</taxon>
        <taxon>Oscillatoriophycideae</taxon>
        <taxon>Chroococcales</taxon>
        <taxon>Aphanothecaceae</taxon>
        <taxon>Crocosphaera</taxon>
    </lineage>
</organism>
<feature type="repeat" description="ANK" evidence="3">
    <location>
        <begin position="101"/>
        <end position="133"/>
    </location>
</feature>
<evidence type="ECO:0000256" key="1">
    <source>
        <dbReference type="ARBA" id="ARBA00022737"/>
    </source>
</evidence>
<feature type="repeat" description="ANK" evidence="3">
    <location>
        <begin position="69"/>
        <end position="101"/>
    </location>
</feature>
<dbReference type="AlphaFoldDB" id="G5IYE8"/>
<dbReference type="Proteomes" id="UP000003477">
    <property type="component" value="Unassembled WGS sequence"/>
</dbReference>
<dbReference type="EMBL" id="AESD01000045">
    <property type="protein sequence ID" value="EHJ15059.1"/>
    <property type="molecule type" value="Genomic_DNA"/>
</dbReference>
<evidence type="ECO:0000313" key="5">
    <source>
        <dbReference type="Proteomes" id="UP000003477"/>
    </source>
</evidence>
<dbReference type="PATRIC" id="fig|423471.3.peg.274"/>
<dbReference type="RefSeq" id="WP_007308957.1">
    <property type="nucleotide sequence ID" value="NZ_AESD01000045.1"/>
</dbReference>
<dbReference type="SMART" id="SM00248">
    <property type="entry name" value="ANK"/>
    <property type="match status" value="6"/>
</dbReference>